<sequence length="170" mass="19607">MGIRPKQRGRCTRSQNGDRVFYGGDAFMAPGKQKCSSSLLPLNVEWSKRWSNECGHMWTDWTRSDSVSSSQQHGFMPTLENGRSISIQRFAWYEYYYGMSHVHPSNNSCTSPSGLGLGFSFVVERLRAYRVSKSLCRESWIRGSVHLVNWFSKELVRIRLPARFSSREPQ</sequence>
<evidence type="ECO:0000313" key="2">
    <source>
        <dbReference type="Proteomes" id="UP000244005"/>
    </source>
</evidence>
<keyword evidence="2" id="KW-1185">Reference proteome</keyword>
<dbReference type="EMBL" id="KZ772855">
    <property type="protein sequence ID" value="PTQ27711.1"/>
    <property type="molecule type" value="Genomic_DNA"/>
</dbReference>
<proteinExistence type="predicted"/>
<name>A0A2R6W1I4_MARPO</name>
<organism evidence="1 2">
    <name type="scientific">Marchantia polymorpha</name>
    <name type="common">Common liverwort</name>
    <name type="synonym">Marchantia aquatica</name>
    <dbReference type="NCBI Taxonomy" id="3197"/>
    <lineage>
        <taxon>Eukaryota</taxon>
        <taxon>Viridiplantae</taxon>
        <taxon>Streptophyta</taxon>
        <taxon>Embryophyta</taxon>
        <taxon>Marchantiophyta</taxon>
        <taxon>Marchantiopsida</taxon>
        <taxon>Marchantiidae</taxon>
        <taxon>Marchantiales</taxon>
        <taxon>Marchantiaceae</taxon>
        <taxon>Marchantia</taxon>
    </lineage>
</organism>
<dbReference type="Proteomes" id="UP000244005">
    <property type="component" value="Unassembled WGS sequence"/>
</dbReference>
<gene>
    <name evidence="1" type="ORF">MARPO_0186s0010</name>
</gene>
<dbReference type="AlphaFoldDB" id="A0A2R6W1I4"/>
<evidence type="ECO:0000313" key="1">
    <source>
        <dbReference type="EMBL" id="PTQ27711.1"/>
    </source>
</evidence>
<protein>
    <submittedName>
        <fullName evidence="1">Uncharacterized protein</fullName>
    </submittedName>
</protein>
<reference evidence="2" key="1">
    <citation type="journal article" date="2017" name="Cell">
        <title>Insights into land plant evolution garnered from the Marchantia polymorpha genome.</title>
        <authorList>
            <person name="Bowman J.L."/>
            <person name="Kohchi T."/>
            <person name="Yamato K.T."/>
            <person name="Jenkins J."/>
            <person name="Shu S."/>
            <person name="Ishizaki K."/>
            <person name="Yamaoka S."/>
            <person name="Nishihama R."/>
            <person name="Nakamura Y."/>
            <person name="Berger F."/>
            <person name="Adam C."/>
            <person name="Aki S.S."/>
            <person name="Althoff F."/>
            <person name="Araki T."/>
            <person name="Arteaga-Vazquez M.A."/>
            <person name="Balasubrmanian S."/>
            <person name="Barry K."/>
            <person name="Bauer D."/>
            <person name="Boehm C.R."/>
            <person name="Briginshaw L."/>
            <person name="Caballero-Perez J."/>
            <person name="Catarino B."/>
            <person name="Chen F."/>
            <person name="Chiyoda S."/>
            <person name="Chovatia M."/>
            <person name="Davies K.M."/>
            <person name="Delmans M."/>
            <person name="Demura T."/>
            <person name="Dierschke T."/>
            <person name="Dolan L."/>
            <person name="Dorantes-Acosta A.E."/>
            <person name="Eklund D.M."/>
            <person name="Florent S.N."/>
            <person name="Flores-Sandoval E."/>
            <person name="Fujiyama A."/>
            <person name="Fukuzawa H."/>
            <person name="Galik B."/>
            <person name="Grimanelli D."/>
            <person name="Grimwood J."/>
            <person name="Grossniklaus U."/>
            <person name="Hamada T."/>
            <person name="Haseloff J."/>
            <person name="Hetherington A.J."/>
            <person name="Higo A."/>
            <person name="Hirakawa Y."/>
            <person name="Hundley H.N."/>
            <person name="Ikeda Y."/>
            <person name="Inoue K."/>
            <person name="Inoue S.I."/>
            <person name="Ishida S."/>
            <person name="Jia Q."/>
            <person name="Kakita M."/>
            <person name="Kanazawa T."/>
            <person name="Kawai Y."/>
            <person name="Kawashima T."/>
            <person name="Kennedy M."/>
            <person name="Kinose K."/>
            <person name="Kinoshita T."/>
            <person name="Kohara Y."/>
            <person name="Koide E."/>
            <person name="Komatsu K."/>
            <person name="Kopischke S."/>
            <person name="Kubo M."/>
            <person name="Kyozuka J."/>
            <person name="Lagercrantz U."/>
            <person name="Lin S.S."/>
            <person name="Lindquist E."/>
            <person name="Lipzen A.M."/>
            <person name="Lu C.W."/>
            <person name="De Luna E."/>
            <person name="Martienssen R.A."/>
            <person name="Minamino N."/>
            <person name="Mizutani M."/>
            <person name="Mizutani M."/>
            <person name="Mochizuki N."/>
            <person name="Monte I."/>
            <person name="Mosher R."/>
            <person name="Nagasaki H."/>
            <person name="Nakagami H."/>
            <person name="Naramoto S."/>
            <person name="Nishitani K."/>
            <person name="Ohtani M."/>
            <person name="Okamoto T."/>
            <person name="Okumura M."/>
            <person name="Phillips J."/>
            <person name="Pollak B."/>
            <person name="Reinders A."/>
            <person name="Rovekamp M."/>
            <person name="Sano R."/>
            <person name="Sawa S."/>
            <person name="Schmid M.W."/>
            <person name="Shirakawa M."/>
            <person name="Solano R."/>
            <person name="Spunde A."/>
            <person name="Suetsugu N."/>
            <person name="Sugano S."/>
            <person name="Sugiyama A."/>
            <person name="Sun R."/>
            <person name="Suzuki Y."/>
            <person name="Takenaka M."/>
            <person name="Takezawa D."/>
            <person name="Tomogane H."/>
            <person name="Tsuzuki M."/>
            <person name="Ueda T."/>
            <person name="Umeda M."/>
            <person name="Ward J.M."/>
            <person name="Watanabe Y."/>
            <person name="Yazaki K."/>
            <person name="Yokoyama R."/>
            <person name="Yoshitake Y."/>
            <person name="Yotsui I."/>
            <person name="Zachgo S."/>
            <person name="Schmutz J."/>
        </authorList>
    </citation>
    <scope>NUCLEOTIDE SEQUENCE [LARGE SCALE GENOMIC DNA]</scope>
    <source>
        <strain evidence="2">Tak-1</strain>
    </source>
</reference>
<accession>A0A2R6W1I4</accession>
<dbReference type="Gramene" id="Mp8g04590.1">
    <property type="protein sequence ID" value="Mp8g04590.1.cds1"/>
    <property type="gene ID" value="Mp8g04590"/>
</dbReference>